<dbReference type="Pfam" id="PF05569">
    <property type="entry name" value="Peptidase_M56"/>
    <property type="match status" value="1"/>
</dbReference>
<sequence length="749" mass="85175">MDILEIVFLHVLYSSLTTSIFIIAYFLVKKSYFQRIGPRYHHTLWMILIIRLLIPINIESSISILNLLPQNNLVILETYVEKNLSKTLTAEENALAYRTWDFDKNQETNYELYIEEKPIYDYLSEYDSAEQGESIIAKESSGELIKVSARIWLFGVLLFTLFFGSTLFMFEGKYKMLRIHSTPELQSLVEESRRKLNIRKPIPVYLSDYIGSPCIRGVFNPCIYLPTDISTKTDHTELQYIILHESAHYKRKDLIYNLITFIAVLIHWFNPIIWFAIKYIRHDREIACDAYVMEIIEEEEIIPYGMTIINSAKGFRSNYNKIYSVSFYEASSLLERRIKMIEKFKKGSFKISIVAIIFCIIIGGMVLTNPSGLDNTNLISTNIAVKDDATQGLEQENLLSKKKEEEPNYKDIIKDMLVLIDPGHGGDDYGAVYTIPNFGEVKEKNLSLEISLLLYNMLRESGVNAELTRQEDAGVPLENRIELVNQLNPSLFVSIHNNFGGASESDMLALLYSSTDRDTSIITGERVAQIIHKELINATKNKTSEITEIPNRLKFSGIKIPAVIIEPAYIVNPSDTKNILIEEFRKKVAGSLHDGIIKVLKEMAVDAQELIKQSEEIGPDGKGQWPVPGYNRIATPYGERIHPISKDKVFYTGIQVPAPRGEKIVAFKDGKVVKSEESKEYGKVIKIDHGNGLETLYANASHHNVSVGDEVKEGQKIAEIGSTGYATGNYLHFEVWVNGKQVNPTDYLR</sequence>
<dbReference type="Pfam" id="PF01520">
    <property type="entry name" value="Amidase_3"/>
    <property type="match status" value="1"/>
</dbReference>
<dbReference type="SUPFAM" id="SSF53187">
    <property type="entry name" value="Zn-dependent exopeptidases"/>
    <property type="match status" value="1"/>
</dbReference>
<dbReference type="AlphaFoldDB" id="A0A4R2TT01"/>
<evidence type="ECO:0000313" key="4">
    <source>
        <dbReference type="Proteomes" id="UP000295504"/>
    </source>
</evidence>
<dbReference type="SMART" id="SM00646">
    <property type="entry name" value="Ami_3"/>
    <property type="match status" value="1"/>
</dbReference>
<comment type="caution">
    <text evidence="3">The sequence shown here is derived from an EMBL/GenBank/DDBJ whole genome shotgun (WGS) entry which is preliminary data.</text>
</comment>
<evidence type="ECO:0000259" key="2">
    <source>
        <dbReference type="SMART" id="SM00646"/>
    </source>
</evidence>
<dbReference type="Gene3D" id="3.30.2010.10">
    <property type="entry name" value="Metalloproteases ('zincins'), catalytic domain"/>
    <property type="match status" value="1"/>
</dbReference>
<dbReference type="CDD" id="cd12797">
    <property type="entry name" value="M23_peptidase"/>
    <property type="match status" value="1"/>
</dbReference>
<feature type="domain" description="MurNAc-LAA" evidence="2">
    <location>
        <begin position="481"/>
        <end position="597"/>
    </location>
</feature>
<accession>A0A4R2TT01</accession>
<dbReference type="InterPro" id="IPR052173">
    <property type="entry name" value="Beta-lactam_resp_regulator"/>
</dbReference>
<dbReference type="PANTHER" id="PTHR34978:SF3">
    <property type="entry name" value="SLR0241 PROTEIN"/>
    <property type="match status" value="1"/>
</dbReference>
<dbReference type="CDD" id="cd07341">
    <property type="entry name" value="M56_BlaR1_MecR1_like"/>
    <property type="match status" value="1"/>
</dbReference>
<dbReference type="GO" id="GO:0009253">
    <property type="term" value="P:peptidoglycan catabolic process"/>
    <property type="evidence" value="ECO:0007669"/>
    <property type="project" value="InterPro"/>
</dbReference>
<dbReference type="EMBL" id="SLYC01000002">
    <property type="protein sequence ID" value="TCQ07020.1"/>
    <property type="molecule type" value="Genomic_DNA"/>
</dbReference>
<dbReference type="OrthoDB" id="9816453at2"/>
<dbReference type="Gene3D" id="2.70.70.10">
    <property type="entry name" value="Glucose Permease (Domain IIA)"/>
    <property type="match status" value="1"/>
</dbReference>
<dbReference type="RefSeq" id="WP_132847371.1">
    <property type="nucleotide sequence ID" value="NZ_CP058648.1"/>
</dbReference>
<protein>
    <submittedName>
        <fullName evidence="3">Bla regulator protein BlaR1</fullName>
    </submittedName>
</protein>
<feature type="transmembrane region" description="Helical" evidence="1">
    <location>
        <begin position="151"/>
        <end position="170"/>
    </location>
</feature>
<dbReference type="InterPro" id="IPR011055">
    <property type="entry name" value="Dup_hybrid_motif"/>
</dbReference>
<dbReference type="GO" id="GO:0008745">
    <property type="term" value="F:N-acetylmuramoyl-L-alanine amidase activity"/>
    <property type="evidence" value="ECO:0007669"/>
    <property type="project" value="InterPro"/>
</dbReference>
<keyword evidence="1" id="KW-0812">Transmembrane</keyword>
<dbReference type="Pfam" id="PF01551">
    <property type="entry name" value="Peptidase_M23"/>
    <property type="match status" value="1"/>
</dbReference>
<keyword evidence="1" id="KW-0472">Membrane</keyword>
<dbReference type="PANTHER" id="PTHR34978">
    <property type="entry name" value="POSSIBLE SENSOR-TRANSDUCER PROTEIN BLAR"/>
    <property type="match status" value="1"/>
</dbReference>
<feature type="transmembrane region" description="Helical" evidence="1">
    <location>
        <begin position="347"/>
        <end position="367"/>
    </location>
</feature>
<reference evidence="3 4" key="1">
    <citation type="submission" date="2019-03" db="EMBL/GenBank/DDBJ databases">
        <title>Genomic Encyclopedia of Type Strains, Phase IV (KMG-IV): sequencing the most valuable type-strain genomes for metagenomic binning, comparative biology and taxonomic classification.</title>
        <authorList>
            <person name="Goeker M."/>
        </authorList>
    </citation>
    <scope>NUCLEOTIDE SEQUENCE [LARGE SCALE GENOMIC DNA]</scope>
    <source>
        <strain evidence="3 4">DSM 100013</strain>
    </source>
</reference>
<evidence type="ECO:0000313" key="3">
    <source>
        <dbReference type="EMBL" id="TCQ07020.1"/>
    </source>
</evidence>
<feature type="transmembrane region" description="Helical" evidence="1">
    <location>
        <begin position="6"/>
        <end position="28"/>
    </location>
</feature>
<proteinExistence type="predicted"/>
<dbReference type="CDD" id="cd02696">
    <property type="entry name" value="MurNAc-LAA"/>
    <property type="match status" value="1"/>
</dbReference>
<keyword evidence="4" id="KW-1185">Reference proteome</keyword>
<dbReference type="InterPro" id="IPR002508">
    <property type="entry name" value="MurNAc-LAA_cat"/>
</dbReference>
<evidence type="ECO:0000256" key="1">
    <source>
        <dbReference type="SAM" id="Phobius"/>
    </source>
</evidence>
<feature type="transmembrane region" description="Helical" evidence="1">
    <location>
        <begin position="254"/>
        <end position="277"/>
    </location>
</feature>
<gene>
    <name evidence="3" type="ORF">EDD79_100216</name>
</gene>
<dbReference type="Gene3D" id="3.40.630.40">
    <property type="entry name" value="Zn-dependent exopeptidases"/>
    <property type="match status" value="1"/>
</dbReference>
<name>A0A4R2TT01_9FIRM</name>
<dbReference type="InterPro" id="IPR016047">
    <property type="entry name" value="M23ase_b-sheet_dom"/>
</dbReference>
<keyword evidence="1" id="KW-1133">Transmembrane helix</keyword>
<dbReference type="InterPro" id="IPR008756">
    <property type="entry name" value="Peptidase_M56"/>
</dbReference>
<dbReference type="SUPFAM" id="SSF51261">
    <property type="entry name" value="Duplicated hybrid motif"/>
    <property type="match status" value="1"/>
</dbReference>
<organism evidence="3 4">
    <name type="scientific">Serpentinicella alkaliphila</name>
    <dbReference type="NCBI Taxonomy" id="1734049"/>
    <lineage>
        <taxon>Bacteria</taxon>
        <taxon>Bacillati</taxon>
        <taxon>Bacillota</taxon>
        <taxon>Clostridia</taxon>
        <taxon>Peptostreptococcales</taxon>
        <taxon>Natronincolaceae</taxon>
        <taxon>Serpentinicella</taxon>
    </lineage>
</organism>
<dbReference type="Proteomes" id="UP000295504">
    <property type="component" value="Unassembled WGS sequence"/>
</dbReference>